<evidence type="ECO:0000313" key="2">
    <source>
        <dbReference type="Proteomes" id="UP001295444"/>
    </source>
</evidence>
<dbReference type="EMBL" id="OW240916">
    <property type="protein sequence ID" value="CAH2293180.1"/>
    <property type="molecule type" value="Genomic_DNA"/>
</dbReference>
<dbReference type="InterPro" id="IPR036691">
    <property type="entry name" value="Endo/exonu/phosph_ase_sf"/>
</dbReference>
<sequence length="75" mass="8898">MQTRCRTDSPVISYNVHGLNIRETYSRLLQDLKHYKMSIVFLQETHFQEGRASALKDRNFQFGYFSNNPDRRTLG</sequence>
<reference evidence="1" key="1">
    <citation type="submission" date="2022-03" db="EMBL/GenBank/DDBJ databases">
        <authorList>
            <person name="Alioto T."/>
            <person name="Alioto T."/>
            <person name="Gomez Garrido J."/>
        </authorList>
    </citation>
    <scope>NUCLEOTIDE SEQUENCE</scope>
</reference>
<accession>A0AAD1S5G3</accession>
<gene>
    <name evidence="1" type="ORF">PECUL_23A054635</name>
</gene>
<dbReference type="SUPFAM" id="SSF56219">
    <property type="entry name" value="DNase I-like"/>
    <property type="match status" value="1"/>
</dbReference>
<dbReference type="Gene3D" id="3.60.10.10">
    <property type="entry name" value="Endonuclease/exonuclease/phosphatase"/>
    <property type="match status" value="1"/>
</dbReference>
<evidence type="ECO:0008006" key="3">
    <source>
        <dbReference type="Google" id="ProtNLM"/>
    </source>
</evidence>
<keyword evidence="2" id="KW-1185">Reference proteome</keyword>
<dbReference type="AlphaFoldDB" id="A0AAD1S5G3"/>
<proteinExistence type="predicted"/>
<organism evidence="1 2">
    <name type="scientific">Pelobates cultripes</name>
    <name type="common">Western spadefoot toad</name>
    <dbReference type="NCBI Taxonomy" id="61616"/>
    <lineage>
        <taxon>Eukaryota</taxon>
        <taxon>Metazoa</taxon>
        <taxon>Chordata</taxon>
        <taxon>Craniata</taxon>
        <taxon>Vertebrata</taxon>
        <taxon>Euteleostomi</taxon>
        <taxon>Amphibia</taxon>
        <taxon>Batrachia</taxon>
        <taxon>Anura</taxon>
        <taxon>Pelobatoidea</taxon>
        <taxon>Pelobatidae</taxon>
        <taxon>Pelobates</taxon>
    </lineage>
</organism>
<feature type="non-terminal residue" evidence="1">
    <location>
        <position position="75"/>
    </location>
</feature>
<protein>
    <recommendedName>
        <fullName evidence="3">Endonuclease/exonuclease/phosphatase domain-containing protein</fullName>
    </recommendedName>
</protein>
<dbReference type="Proteomes" id="UP001295444">
    <property type="component" value="Chromosome 05"/>
</dbReference>
<evidence type="ECO:0000313" key="1">
    <source>
        <dbReference type="EMBL" id="CAH2293180.1"/>
    </source>
</evidence>
<name>A0AAD1S5G3_PELCU</name>